<reference evidence="3 4" key="1">
    <citation type="submission" date="2017-04" db="EMBL/GenBank/DDBJ databases">
        <title>The whole genome sequencing and assembly of Halobacillus mangrovi strain.</title>
        <authorList>
            <person name="Lee S.-J."/>
            <person name="Park M.-K."/>
            <person name="Kim J.-Y."/>
            <person name="Lee Y.-J."/>
            <person name="Yi H."/>
            <person name="Bahn Y.-S."/>
            <person name="Kim J.F."/>
            <person name="Lee D.-W."/>
        </authorList>
    </citation>
    <scope>NUCLEOTIDE SEQUENCE [LARGE SCALE GENOMIC DNA]</scope>
    <source>
        <strain evidence="3 4">KTB 131</strain>
    </source>
</reference>
<proteinExistence type="predicted"/>
<dbReference type="GO" id="GO:0003838">
    <property type="term" value="F:sterol 24-C-methyltransferase activity"/>
    <property type="evidence" value="ECO:0007669"/>
    <property type="project" value="TreeGrafter"/>
</dbReference>
<dbReference type="GO" id="GO:0016126">
    <property type="term" value="P:sterol biosynthetic process"/>
    <property type="evidence" value="ECO:0007669"/>
    <property type="project" value="TreeGrafter"/>
</dbReference>
<keyword evidence="4" id="KW-1185">Reference proteome</keyword>
<dbReference type="RefSeq" id="WP_085031586.1">
    <property type="nucleotide sequence ID" value="NZ_CP020772.1"/>
</dbReference>
<evidence type="ECO:0000259" key="2">
    <source>
        <dbReference type="Pfam" id="PF08241"/>
    </source>
</evidence>
<dbReference type="STRING" id="402384.HM131_20135"/>
<evidence type="ECO:0000256" key="1">
    <source>
        <dbReference type="ARBA" id="ARBA00022679"/>
    </source>
</evidence>
<dbReference type="InterPro" id="IPR050447">
    <property type="entry name" value="Erg6_SMT_methyltransf"/>
</dbReference>
<accession>A0A1W6A0F4</accession>
<gene>
    <name evidence="3" type="ORF">HM131_20135</name>
</gene>
<name>A0A1W6A0F4_9BACI</name>
<feature type="domain" description="Methyltransferase type 11" evidence="2">
    <location>
        <begin position="54"/>
        <end position="153"/>
    </location>
</feature>
<dbReference type="EMBL" id="CP020772">
    <property type="protein sequence ID" value="ARI78992.1"/>
    <property type="molecule type" value="Genomic_DNA"/>
</dbReference>
<dbReference type="KEGG" id="hmn:HM131_20135"/>
<dbReference type="PANTHER" id="PTHR44068:SF1">
    <property type="entry name" value="HYPOTHETICAL LOC100005854"/>
    <property type="match status" value="1"/>
</dbReference>
<dbReference type="SUPFAM" id="SSF53335">
    <property type="entry name" value="S-adenosyl-L-methionine-dependent methyltransferases"/>
    <property type="match status" value="1"/>
</dbReference>
<dbReference type="AlphaFoldDB" id="A0A1W6A0F4"/>
<dbReference type="Pfam" id="PF08241">
    <property type="entry name" value="Methyltransf_11"/>
    <property type="match status" value="1"/>
</dbReference>
<dbReference type="InterPro" id="IPR013216">
    <property type="entry name" value="Methyltransf_11"/>
</dbReference>
<dbReference type="Proteomes" id="UP000192527">
    <property type="component" value="Chromosome"/>
</dbReference>
<organism evidence="3 4">
    <name type="scientific">Halobacillus mangrovi</name>
    <dbReference type="NCBI Taxonomy" id="402384"/>
    <lineage>
        <taxon>Bacteria</taxon>
        <taxon>Bacillati</taxon>
        <taxon>Bacillota</taxon>
        <taxon>Bacilli</taxon>
        <taxon>Bacillales</taxon>
        <taxon>Bacillaceae</taxon>
        <taxon>Halobacillus</taxon>
    </lineage>
</organism>
<keyword evidence="1" id="KW-0808">Transferase</keyword>
<dbReference type="OrthoDB" id="43862at2"/>
<protein>
    <recommendedName>
        <fullName evidence="2">Methyltransferase type 11 domain-containing protein</fullName>
    </recommendedName>
</protein>
<sequence>MKIRKQLLSFVESQYENPRGVLGWYMGEKMIHQHKRETYWSIEKLNLQEDEHLLEIGCGAGYGLQLLAEKSAVRKVTGLDISHTILLSSRIRNKRALREQKVQLVHGSVQNLPFSDRVFSRILSIHSIYFWEDLHKAMSEIYRVLKPGGIVFITLSDGKDGMKWKAISSMVEDNLIPTMNQLNFKNVSIERGPSSRGYHTIAVLGKR</sequence>
<dbReference type="Gene3D" id="3.40.50.150">
    <property type="entry name" value="Vaccinia Virus protein VP39"/>
    <property type="match status" value="1"/>
</dbReference>
<dbReference type="InterPro" id="IPR029063">
    <property type="entry name" value="SAM-dependent_MTases_sf"/>
</dbReference>
<evidence type="ECO:0000313" key="3">
    <source>
        <dbReference type="EMBL" id="ARI78992.1"/>
    </source>
</evidence>
<dbReference type="CDD" id="cd02440">
    <property type="entry name" value="AdoMet_MTases"/>
    <property type="match status" value="1"/>
</dbReference>
<evidence type="ECO:0000313" key="4">
    <source>
        <dbReference type="Proteomes" id="UP000192527"/>
    </source>
</evidence>
<dbReference type="PANTHER" id="PTHR44068">
    <property type="entry name" value="ZGC:194242"/>
    <property type="match status" value="1"/>
</dbReference>